<dbReference type="EMBL" id="CSTE01000005">
    <property type="protein sequence ID" value="CQR53048.1"/>
    <property type="molecule type" value="Genomic_DNA"/>
</dbReference>
<evidence type="ECO:0000313" key="1">
    <source>
        <dbReference type="EMBL" id="CQR53048.1"/>
    </source>
</evidence>
<gene>
    <name evidence="1" type="ORF">BN996_03432</name>
</gene>
<evidence type="ECO:0000313" key="2">
    <source>
        <dbReference type="Proteomes" id="UP000198902"/>
    </source>
</evidence>
<reference evidence="2" key="1">
    <citation type="submission" date="2015-03" db="EMBL/GenBank/DDBJ databases">
        <authorList>
            <person name="Urmite Genomes"/>
        </authorList>
    </citation>
    <scope>NUCLEOTIDE SEQUENCE [LARGE SCALE GENOMIC DNA]</scope>
    <source>
        <strain evidence="2">Arc-Hr</strain>
    </source>
</reference>
<dbReference type="Proteomes" id="UP000198902">
    <property type="component" value="Unassembled WGS sequence"/>
</dbReference>
<sequence>MNRFITIMYPPFDPENPYYVTATLENGTTARSDPEMSEMTAVWFTIRSADEMVGGREAP</sequence>
<proteinExistence type="predicted"/>
<protein>
    <submittedName>
        <fullName evidence="1">Uncharacterized protein</fullName>
    </submittedName>
</protein>
<dbReference type="AlphaFoldDB" id="A0A0D6JWE6"/>
<keyword evidence="2" id="KW-1185">Reference proteome</keyword>
<accession>A0A0D6JWE6</accession>
<organism evidence="1 2">
    <name type="scientific">Haloferax massiliensis</name>
    <dbReference type="NCBI Taxonomy" id="1476858"/>
    <lineage>
        <taxon>Archaea</taxon>
        <taxon>Methanobacteriati</taxon>
        <taxon>Methanobacteriota</taxon>
        <taxon>Stenosarchaea group</taxon>
        <taxon>Halobacteria</taxon>
        <taxon>Halobacteriales</taxon>
        <taxon>Haloferacaceae</taxon>
        <taxon>Haloferax</taxon>
    </lineage>
</organism>
<name>A0A0D6JWE6_9EURY</name>